<evidence type="ECO:0000256" key="2">
    <source>
        <dbReference type="SAM" id="MobiDB-lite"/>
    </source>
</evidence>
<evidence type="ECO:0000313" key="10">
    <source>
        <dbReference type="Proteomes" id="UP001155040"/>
    </source>
</evidence>
<dbReference type="Proteomes" id="UP001155040">
    <property type="component" value="Unassembled WGS sequence"/>
</dbReference>
<evidence type="ECO:0000313" key="4">
    <source>
        <dbReference type="EMBL" id="MCS3679063.1"/>
    </source>
</evidence>
<dbReference type="EMBL" id="JANTZM010000009">
    <property type="protein sequence ID" value="MCS4158032.1"/>
    <property type="molecule type" value="Genomic_DNA"/>
</dbReference>
<comment type="caution">
    <text evidence="7">The sequence shown here is derived from an EMBL/GenBank/DDBJ whole genome shotgun (WGS) entry which is preliminary data.</text>
</comment>
<reference evidence="7" key="1">
    <citation type="submission" date="2022-08" db="EMBL/GenBank/DDBJ databases">
        <title>Genomic Encyclopedia of Type Strains, Phase V (KMG-V): Genome sequencing to study the core and pangenomes of soil and plant-associated prokaryotes.</title>
        <authorList>
            <person name="Whitman W."/>
        </authorList>
    </citation>
    <scope>NUCLEOTIDE SEQUENCE</scope>
    <source>
        <strain evidence="4">0</strain>
        <strain evidence="6">SP2017</strain>
        <strain evidence="9">SP3002</strain>
        <strain evidence="7">SP3012</strain>
        <strain evidence="8">SP3026</strain>
        <strain evidence="5">SP3049</strain>
    </source>
</reference>
<dbReference type="EMBL" id="JANUBF010000013">
    <property type="protein sequence ID" value="MCS4037074.1"/>
    <property type="molecule type" value="Genomic_DNA"/>
</dbReference>
<evidence type="ECO:0000256" key="1">
    <source>
        <dbReference type="SAM" id="Coils"/>
    </source>
</evidence>
<feature type="region of interest" description="Disordered" evidence="2">
    <location>
        <begin position="280"/>
        <end position="316"/>
    </location>
</feature>
<evidence type="ECO:0000313" key="5">
    <source>
        <dbReference type="EMBL" id="MCS3710113.1"/>
    </source>
</evidence>
<evidence type="ECO:0000256" key="3">
    <source>
        <dbReference type="SAM" id="Phobius"/>
    </source>
</evidence>
<dbReference type="Proteomes" id="UP001155057">
    <property type="component" value="Unassembled WGS sequence"/>
</dbReference>
<gene>
    <name evidence="8" type="ORF">GGP45_001100</name>
    <name evidence="5" type="ORF">GGP61_001717</name>
    <name evidence="4" type="ORF">GGP71_003006</name>
    <name evidence="6" type="ORF">GGP83_002321</name>
    <name evidence="9" type="ORF">GGP99_002002</name>
    <name evidence="7" type="ORF">GGQ01_002153</name>
</gene>
<feature type="transmembrane region" description="Helical" evidence="3">
    <location>
        <begin position="40"/>
        <end position="59"/>
    </location>
</feature>
<keyword evidence="3" id="KW-0812">Transmembrane</keyword>
<keyword evidence="7" id="KW-0269">Exonuclease</keyword>
<dbReference type="Proteomes" id="UP001155144">
    <property type="component" value="Unassembled WGS sequence"/>
</dbReference>
<evidence type="ECO:0000313" key="8">
    <source>
        <dbReference type="EMBL" id="MCS4120758.1"/>
    </source>
</evidence>
<feature type="compositionally biased region" description="Polar residues" evidence="2">
    <location>
        <begin position="307"/>
        <end position="316"/>
    </location>
</feature>
<dbReference type="GO" id="GO:0004527">
    <property type="term" value="F:exonuclease activity"/>
    <property type="evidence" value="ECO:0007669"/>
    <property type="project" value="UniProtKB-KW"/>
</dbReference>
<organism evidence="7 10">
    <name type="scientific">Salinibacter ruber</name>
    <dbReference type="NCBI Taxonomy" id="146919"/>
    <lineage>
        <taxon>Bacteria</taxon>
        <taxon>Pseudomonadati</taxon>
        <taxon>Rhodothermota</taxon>
        <taxon>Rhodothermia</taxon>
        <taxon>Rhodothermales</taxon>
        <taxon>Salinibacteraceae</taxon>
        <taxon>Salinibacter</taxon>
    </lineage>
</organism>
<dbReference type="Proteomes" id="UP001155110">
    <property type="component" value="Unassembled WGS sequence"/>
</dbReference>
<dbReference type="GeneID" id="83728073"/>
<keyword evidence="1" id="KW-0175">Coiled coil</keyword>
<sequence length="316" mass="35972">MDDDINYTKEALFNTWNLVFLITVVAVAAGLGLIGVLPAWLPELLLLLGGGAELLYLGVMPRHDRFQRYIRAEKRSEQHQAPSQREIFSQLRNQSQRRYAKLRKLKEQIQANYQKLSYASQGILGSHVDKIDGLLDSYLDLLHQRERYRAFMDSATEAQILESIDALKKDMADDAERVRAVKQRRLKVLERRLARLRKAHENLEIIGAQLSTIEDVVRYIHEQSWTLQNPEEVTAQLDTLLQEVEETQSSIREIEDVFAAPTDYLDDEMAEDLDALDAELDGATDGALDVPDSDNGAMSDSEDTATERSSQSRVRE</sequence>
<dbReference type="Proteomes" id="UP001155010">
    <property type="component" value="Unassembled WGS sequence"/>
</dbReference>
<keyword evidence="3" id="KW-1133">Transmembrane helix</keyword>
<feature type="coiled-coil region" evidence="1">
    <location>
        <begin position="164"/>
        <end position="206"/>
    </location>
</feature>
<dbReference type="AlphaFoldDB" id="A0A840EIL5"/>
<protein>
    <submittedName>
        <fullName evidence="7">DNA repair exonuclease SbcCD ATPase subunit</fullName>
    </submittedName>
</protein>
<evidence type="ECO:0000313" key="7">
    <source>
        <dbReference type="EMBL" id="MCS4037074.1"/>
    </source>
</evidence>
<dbReference type="EMBL" id="JANUBL010000002">
    <property type="protein sequence ID" value="MCS4120758.1"/>
    <property type="molecule type" value="Genomic_DNA"/>
</dbReference>
<name>A0A840EIL5_9BACT</name>
<dbReference type="EMBL" id="JANUBB010000009">
    <property type="protein sequence ID" value="MCS3952354.1"/>
    <property type="molecule type" value="Genomic_DNA"/>
</dbReference>
<keyword evidence="3" id="KW-0472">Membrane</keyword>
<dbReference type="Proteomes" id="UP001155027">
    <property type="component" value="Unassembled WGS sequence"/>
</dbReference>
<keyword evidence="7" id="KW-0378">Hydrolase</keyword>
<evidence type="ECO:0000313" key="9">
    <source>
        <dbReference type="EMBL" id="MCS4158032.1"/>
    </source>
</evidence>
<evidence type="ECO:0000313" key="6">
    <source>
        <dbReference type="EMBL" id="MCS3952354.1"/>
    </source>
</evidence>
<dbReference type="EMBL" id="JANUAE010000005">
    <property type="protein sequence ID" value="MCS3710113.1"/>
    <property type="molecule type" value="Genomic_DNA"/>
</dbReference>
<dbReference type="RefSeq" id="WP_013061697.1">
    <property type="nucleotide sequence ID" value="NZ_CALTRV010000008.1"/>
</dbReference>
<feature type="transmembrane region" description="Helical" evidence="3">
    <location>
        <begin position="12"/>
        <end position="34"/>
    </location>
</feature>
<keyword evidence="7" id="KW-0540">Nuclease</keyword>
<proteinExistence type="predicted"/>
<accession>A0A840EIL5</accession>
<dbReference type="EMBL" id="JANUAU010000011">
    <property type="protein sequence ID" value="MCS3679063.1"/>
    <property type="molecule type" value="Genomic_DNA"/>
</dbReference>